<reference evidence="1 2" key="1">
    <citation type="submission" date="2019-08" db="EMBL/GenBank/DDBJ databases">
        <title>Deep-cultivation of Planctomycetes and their phenomic and genomic characterization uncovers novel biology.</title>
        <authorList>
            <person name="Wiegand S."/>
            <person name="Jogler M."/>
            <person name="Boedeker C."/>
            <person name="Pinto D."/>
            <person name="Vollmers J."/>
            <person name="Rivas-Marin E."/>
            <person name="Kohn T."/>
            <person name="Peeters S.H."/>
            <person name="Heuer A."/>
            <person name="Rast P."/>
            <person name="Oberbeckmann S."/>
            <person name="Bunk B."/>
            <person name="Jeske O."/>
            <person name="Meyerdierks A."/>
            <person name="Storesund J.E."/>
            <person name="Kallscheuer N."/>
            <person name="Luecker S."/>
            <person name="Lage O.M."/>
            <person name="Pohl T."/>
            <person name="Merkel B.J."/>
            <person name="Hornburger P."/>
            <person name="Mueller R.-W."/>
            <person name="Bruemmer F."/>
            <person name="Labrenz M."/>
            <person name="Spormann A.M."/>
            <person name="Op Den Camp H."/>
            <person name="Overmann J."/>
            <person name="Amann R."/>
            <person name="Jetten M.S.M."/>
            <person name="Mascher T."/>
            <person name="Medema M.H."/>
            <person name="Devos D.P."/>
            <person name="Kaster A.-K."/>
            <person name="Ovreas L."/>
            <person name="Rohde M."/>
            <person name="Galperin M.Y."/>
            <person name="Jogler C."/>
        </authorList>
    </citation>
    <scope>NUCLEOTIDE SEQUENCE [LARGE SCALE GENOMIC DNA]</scope>
    <source>
        <strain evidence="1 2">LF1</strain>
    </source>
</reference>
<gene>
    <name evidence="1" type="ORF">LF1_22780</name>
</gene>
<proteinExistence type="predicted"/>
<evidence type="ECO:0000313" key="2">
    <source>
        <dbReference type="Proteomes" id="UP000322699"/>
    </source>
</evidence>
<comment type="caution">
    <text evidence="1">The sequence shown here is derived from an EMBL/GenBank/DDBJ whole genome shotgun (WGS) entry which is preliminary data.</text>
</comment>
<protein>
    <submittedName>
        <fullName evidence="1">Uncharacterized protein</fullName>
    </submittedName>
</protein>
<dbReference type="AlphaFoldDB" id="A0A5B1CHP9"/>
<name>A0A5B1CHP9_9BACT</name>
<dbReference type="EMBL" id="VRLW01000001">
    <property type="protein sequence ID" value="KAA1259741.1"/>
    <property type="molecule type" value="Genomic_DNA"/>
</dbReference>
<organism evidence="1 2">
    <name type="scientific">Rubripirellula obstinata</name>
    <dbReference type="NCBI Taxonomy" id="406547"/>
    <lineage>
        <taxon>Bacteria</taxon>
        <taxon>Pseudomonadati</taxon>
        <taxon>Planctomycetota</taxon>
        <taxon>Planctomycetia</taxon>
        <taxon>Pirellulales</taxon>
        <taxon>Pirellulaceae</taxon>
        <taxon>Rubripirellula</taxon>
    </lineage>
</organism>
<accession>A0A5B1CHP9</accession>
<dbReference type="Proteomes" id="UP000322699">
    <property type="component" value="Unassembled WGS sequence"/>
</dbReference>
<evidence type="ECO:0000313" key="1">
    <source>
        <dbReference type="EMBL" id="KAA1259741.1"/>
    </source>
</evidence>
<sequence>MPRMTNMLEQAEYIEQGHLFQLLRERLADEMPMQELLRQARYELLATTKLPIAIDYLLTELKHSGLMSPAMYKLDHYFTPFQSYLIAQAEEETGQFTIAAALQVLEAEAKYRSGDGSSPQGLFFYHFEVLCRSRLNYDKGLTAISADPMYDMPWKKWILMLRAQIGLVETADLLFLASEDYRDRMIEAGESVEGKGPFLFGVREGKIAFGNRRQDPLFLFAAMQRHLGYPPVPRIQVLDENPDMIPQLSRRIERLEMRIKIMEEEKRGGLDITKFYEKHKDQMPDLDL</sequence>
<keyword evidence="2" id="KW-1185">Reference proteome</keyword>